<organism evidence="6 7">
    <name type="scientific">Brassica napus</name>
    <name type="common">Rape</name>
    <dbReference type="NCBI Taxonomy" id="3708"/>
    <lineage>
        <taxon>Eukaryota</taxon>
        <taxon>Viridiplantae</taxon>
        <taxon>Streptophyta</taxon>
        <taxon>Embryophyta</taxon>
        <taxon>Tracheophyta</taxon>
        <taxon>Spermatophyta</taxon>
        <taxon>Magnoliopsida</taxon>
        <taxon>eudicotyledons</taxon>
        <taxon>Gunneridae</taxon>
        <taxon>Pentapetalae</taxon>
        <taxon>rosids</taxon>
        <taxon>malvids</taxon>
        <taxon>Brassicales</taxon>
        <taxon>Brassicaceae</taxon>
        <taxon>Brassiceae</taxon>
        <taxon>Brassica</taxon>
    </lineage>
</organism>
<dbReference type="InterPro" id="IPR000504">
    <property type="entry name" value="RRM_dom"/>
</dbReference>
<evidence type="ECO:0000259" key="5">
    <source>
        <dbReference type="PROSITE" id="PS51806"/>
    </source>
</evidence>
<dbReference type="PANTHER" id="PTHR47640:SF48">
    <property type="entry name" value="POLYADENYLATE-BINDING PROTEIN RBP45B"/>
    <property type="match status" value="1"/>
</dbReference>
<keyword evidence="1" id="KW-0507">mRNA processing</keyword>
<evidence type="ECO:0000256" key="1">
    <source>
        <dbReference type="ARBA" id="ARBA00022664"/>
    </source>
</evidence>
<feature type="domain" description="DOG1" evidence="5">
    <location>
        <begin position="15"/>
        <end position="247"/>
    </location>
</feature>
<dbReference type="SMART" id="SM00360">
    <property type="entry name" value="RRM"/>
    <property type="match status" value="1"/>
</dbReference>
<dbReference type="PROSITE" id="PS50102">
    <property type="entry name" value="RRM"/>
    <property type="match status" value="1"/>
</dbReference>
<evidence type="ECO:0000256" key="2">
    <source>
        <dbReference type="ARBA" id="ARBA00022884"/>
    </source>
</evidence>
<dbReference type="SUPFAM" id="SSF54928">
    <property type="entry name" value="RNA-binding domain, RBD"/>
    <property type="match status" value="1"/>
</dbReference>
<feature type="domain" description="RRM" evidence="4">
    <location>
        <begin position="348"/>
        <end position="424"/>
    </location>
</feature>
<keyword evidence="2 3" id="KW-0694">RNA-binding</keyword>
<comment type="caution">
    <text evidence="6">The sequence shown here is derived from an EMBL/GenBank/DDBJ whole genome shotgun (WGS) entry which is preliminary data.</text>
</comment>
<keyword evidence="7" id="KW-1185">Reference proteome</keyword>
<protein>
    <recommendedName>
        <fullName evidence="8">RRM domain-containing protein</fullName>
    </recommendedName>
</protein>
<sequence>MNEMAGDLFRRNRPFNQLDGFYTDWSRHLTERCLPTLRDFPTDAKNEAVLGDIHSYYDTLNHYANKNTILYFLLPSWRSNSLETPILLLGDINPRLFTSLVQSFIDDVGLSQDPIRTFSTLAAWEDLSLQLENTINGTVSRLLDETREAQDGFIRRFSDKWVSSFRGSQSGTVIMETATSVTTDEEGGGAAIMEELVRIFREANQLRKSVITDIAGVLNMNQKVLFLESVCKLLSGFKHQDKAFQNSLFGYNLINQQLPPDDDNLFKPLHPSEEVNAHPNYPRPMVQNYAPPFPPDAHQFFRPFAPSGEVIDAHQNFHPPMMEQQYAPLPPPPPPMAQHQQHAPEEDHVIYIGNLAPWATAGLLYQRFSCYPSVRIAKICGDETGSYGYGFVSFADEREKTHAMKAMNRQIFLDREMYVGLAAKNSI</sequence>
<dbReference type="InterPro" id="IPR035979">
    <property type="entry name" value="RBD_domain_sf"/>
</dbReference>
<evidence type="ECO:0000313" key="6">
    <source>
        <dbReference type="EMBL" id="KAH0870987.1"/>
    </source>
</evidence>
<evidence type="ECO:0008006" key="8">
    <source>
        <dbReference type="Google" id="ProtNLM"/>
    </source>
</evidence>
<dbReference type="EMBL" id="JAGKQM010000017">
    <property type="protein sequence ID" value="KAH0870987.1"/>
    <property type="molecule type" value="Genomic_DNA"/>
</dbReference>
<reference evidence="6 7" key="1">
    <citation type="submission" date="2021-05" db="EMBL/GenBank/DDBJ databases">
        <title>Genome Assembly of Synthetic Allotetraploid Brassica napus Reveals Homoeologous Exchanges between Subgenomes.</title>
        <authorList>
            <person name="Davis J.T."/>
        </authorList>
    </citation>
    <scope>NUCLEOTIDE SEQUENCE [LARGE SCALE GENOMIC DNA]</scope>
    <source>
        <strain evidence="7">cv. Da-Ae</strain>
        <tissue evidence="6">Seedling</tissue>
    </source>
</reference>
<proteinExistence type="predicted"/>
<evidence type="ECO:0000256" key="3">
    <source>
        <dbReference type="PROSITE-ProRule" id="PRU00176"/>
    </source>
</evidence>
<dbReference type="Proteomes" id="UP000824890">
    <property type="component" value="Unassembled WGS sequence"/>
</dbReference>
<evidence type="ECO:0000259" key="4">
    <source>
        <dbReference type="PROSITE" id="PS50102"/>
    </source>
</evidence>
<dbReference type="PANTHER" id="PTHR47640">
    <property type="entry name" value="TRNA SELENOCYSTEINE 1-ASSOCIATED PROTEIN 1-RELATED-RELATED"/>
    <property type="match status" value="1"/>
</dbReference>
<accession>A0ABQ7YT78</accession>
<dbReference type="InterPro" id="IPR012677">
    <property type="entry name" value="Nucleotide-bd_a/b_plait_sf"/>
</dbReference>
<gene>
    <name evidence="6" type="ORF">HID58_078009</name>
</gene>
<dbReference type="Gene3D" id="3.30.70.330">
    <property type="match status" value="1"/>
</dbReference>
<dbReference type="Pfam" id="PF00076">
    <property type="entry name" value="RRM_1"/>
    <property type="match status" value="1"/>
</dbReference>
<evidence type="ECO:0000313" key="7">
    <source>
        <dbReference type="Proteomes" id="UP000824890"/>
    </source>
</evidence>
<name>A0ABQ7YT78_BRANA</name>
<dbReference type="InterPro" id="IPR050825">
    <property type="entry name" value="RBM42_RBP45_47-like"/>
</dbReference>
<dbReference type="PROSITE" id="PS51806">
    <property type="entry name" value="DOG1"/>
    <property type="match status" value="1"/>
</dbReference>
<dbReference type="InterPro" id="IPR025422">
    <property type="entry name" value="TGA_domain"/>
</dbReference>